<dbReference type="InterPro" id="IPR036901">
    <property type="entry name" value="Asp/Orn_carbamoylTrfase_sf"/>
</dbReference>
<comment type="caution">
    <text evidence="5">The sequence shown here is derived from an EMBL/GenBank/DDBJ whole genome shotgun (WGS) entry which is preliminary data.</text>
</comment>
<evidence type="ECO:0000256" key="2">
    <source>
        <dbReference type="RuleBase" id="RU003634"/>
    </source>
</evidence>
<dbReference type="SUPFAM" id="SSF53671">
    <property type="entry name" value="Aspartate/ornithine carbamoyltransferase"/>
    <property type="match status" value="1"/>
</dbReference>
<evidence type="ECO:0000256" key="1">
    <source>
        <dbReference type="ARBA" id="ARBA00022679"/>
    </source>
</evidence>
<dbReference type="PROSITE" id="PS00097">
    <property type="entry name" value="CARBAMOYLTRANSFERASE"/>
    <property type="match status" value="1"/>
</dbReference>
<accession>A0ABP8V507</accession>
<organism evidence="5 6">
    <name type="scientific">Kistimonas scapharcae</name>
    <dbReference type="NCBI Taxonomy" id="1036133"/>
    <lineage>
        <taxon>Bacteria</taxon>
        <taxon>Pseudomonadati</taxon>
        <taxon>Pseudomonadota</taxon>
        <taxon>Gammaproteobacteria</taxon>
        <taxon>Oceanospirillales</taxon>
        <taxon>Endozoicomonadaceae</taxon>
        <taxon>Kistimonas</taxon>
    </lineage>
</organism>
<evidence type="ECO:0000259" key="4">
    <source>
        <dbReference type="Pfam" id="PF02729"/>
    </source>
</evidence>
<reference evidence="6" key="1">
    <citation type="journal article" date="2019" name="Int. J. Syst. Evol. Microbiol.">
        <title>The Global Catalogue of Microorganisms (GCM) 10K type strain sequencing project: providing services to taxonomists for standard genome sequencing and annotation.</title>
        <authorList>
            <consortium name="The Broad Institute Genomics Platform"/>
            <consortium name="The Broad Institute Genome Sequencing Center for Infectious Disease"/>
            <person name="Wu L."/>
            <person name="Ma J."/>
        </authorList>
    </citation>
    <scope>NUCLEOTIDE SEQUENCE [LARGE SCALE GENOMIC DNA]</scope>
    <source>
        <strain evidence="6">JCM 17805</strain>
    </source>
</reference>
<dbReference type="InterPro" id="IPR006130">
    <property type="entry name" value="Asp/Orn_carbamoylTrfase"/>
</dbReference>
<dbReference type="EMBL" id="BAABFL010000388">
    <property type="protein sequence ID" value="GAA4650350.1"/>
    <property type="molecule type" value="Genomic_DNA"/>
</dbReference>
<evidence type="ECO:0000313" key="5">
    <source>
        <dbReference type="EMBL" id="GAA4650350.1"/>
    </source>
</evidence>
<dbReference type="InterPro" id="IPR006132">
    <property type="entry name" value="Asp/Orn_carbamoyltranf_P-bd"/>
</dbReference>
<comment type="similarity">
    <text evidence="2">Belongs to the aspartate/ornithine carbamoyltransferase superfamily.</text>
</comment>
<name>A0ABP8V507_9GAMM</name>
<dbReference type="RefSeq" id="WP_345196514.1">
    <property type="nucleotide sequence ID" value="NZ_BAABFL010000388.1"/>
</dbReference>
<keyword evidence="6" id="KW-1185">Reference proteome</keyword>
<evidence type="ECO:0000313" key="6">
    <source>
        <dbReference type="Proteomes" id="UP001500604"/>
    </source>
</evidence>
<dbReference type="PRINTS" id="PR00100">
    <property type="entry name" value="AOTCASE"/>
</dbReference>
<protein>
    <submittedName>
        <fullName evidence="5">Putrescine carbamoyltransferase</fullName>
    </submittedName>
</protein>
<keyword evidence="1 2" id="KW-0808">Transferase</keyword>
<sequence>MRHFLDTWDWSVDELKNMIDLAFLLKRLDKQGACPELLKGVSLGMIFAEQSTRTRVSFEVALEKLGGHALYLRPGEIHLGTGYEGNYDTAKVLSRFLDCVLIRDLDHDSVMSYAKYSDVPVINAMTAYLHPCQAMCDLMTVMEHKPKDKDLKDVTLFWIGPTDVEETGANAVSQLFPRLGMSVIYASPEGYTLTDEEAEPSMRAAEEGMGRFIRTMEPEKYIDEADFVYTGCLYYPGYFEEQKEERMKLFIPRYHVNMDLMKKAQPHAKFMHYLPALRDVDVTSEVMDSDYSIVFDQAENRLYSEMAILCTLLYPGLKQASEDLKRHGKAEAEALLSRCLS</sequence>
<dbReference type="InterPro" id="IPR006131">
    <property type="entry name" value="Asp_carbamoyltransf_Asp/Orn-bd"/>
</dbReference>
<dbReference type="Pfam" id="PF02729">
    <property type="entry name" value="OTCace_N"/>
    <property type="match status" value="1"/>
</dbReference>
<dbReference type="InterPro" id="IPR002292">
    <property type="entry name" value="Orn/put_carbamltrans"/>
</dbReference>
<dbReference type="PANTHER" id="PTHR45753">
    <property type="entry name" value="ORNITHINE CARBAMOYLTRANSFERASE, MITOCHONDRIAL"/>
    <property type="match status" value="1"/>
</dbReference>
<proteinExistence type="inferred from homology"/>
<evidence type="ECO:0000259" key="3">
    <source>
        <dbReference type="Pfam" id="PF00185"/>
    </source>
</evidence>
<dbReference type="Pfam" id="PF00185">
    <property type="entry name" value="OTCace"/>
    <property type="match status" value="1"/>
</dbReference>
<dbReference type="PANTHER" id="PTHR45753:SF3">
    <property type="entry name" value="ORNITHINE TRANSCARBAMYLASE, MITOCHONDRIAL"/>
    <property type="match status" value="1"/>
</dbReference>
<dbReference type="Proteomes" id="UP001500604">
    <property type="component" value="Unassembled WGS sequence"/>
</dbReference>
<feature type="domain" description="Aspartate/ornithine carbamoyltransferase Asp/Orn-binding" evidence="3">
    <location>
        <begin position="153"/>
        <end position="311"/>
    </location>
</feature>
<feature type="domain" description="Aspartate/ornithine carbamoyltransferase carbamoyl-P binding" evidence="4">
    <location>
        <begin position="2"/>
        <end position="143"/>
    </location>
</feature>
<dbReference type="PRINTS" id="PR00102">
    <property type="entry name" value="OTCASE"/>
</dbReference>
<gene>
    <name evidence="5" type="primary">ptcA_1</name>
    <name evidence="5" type="ORF">GCM10023116_26330</name>
</gene>
<dbReference type="Gene3D" id="3.40.50.1370">
    <property type="entry name" value="Aspartate/ornithine carbamoyltransferase"/>
    <property type="match status" value="2"/>
</dbReference>